<gene>
    <name evidence="1" type="ORF">Q6348_02450</name>
</gene>
<protein>
    <submittedName>
        <fullName evidence="1">Uncharacterized protein</fullName>
    </submittedName>
</protein>
<organism evidence="1 2">
    <name type="scientific">Actinotalea lenta</name>
    <dbReference type="NCBI Taxonomy" id="3064654"/>
    <lineage>
        <taxon>Bacteria</taxon>
        <taxon>Bacillati</taxon>
        <taxon>Actinomycetota</taxon>
        <taxon>Actinomycetes</taxon>
        <taxon>Micrococcales</taxon>
        <taxon>Cellulomonadaceae</taxon>
        <taxon>Actinotalea</taxon>
    </lineage>
</organism>
<reference evidence="1 2" key="1">
    <citation type="submission" date="2023-07" db="EMBL/GenBank/DDBJ databases">
        <title>Description of novel actinomycetes strains, isolated from tidal flat sediment.</title>
        <authorList>
            <person name="Lu C."/>
        </authorList>
    </citation>
    <scope>NUCLEOTIDE SEQUENCE [LARGE SCALE GENOMIC DNA]</scope>
    <source>
        <strain evidence="1 2">SYSU T00b441</strain>
    </source>
</reference>
<name>A0ABT9D5J7_9CELL</name>
<proteinExistence type="predicted"/>
<dbReference type="Proteomes" id="UP001232536">
    <property type="component" value="Unassembled WGS sequence"/>
</dbReference>
<evidence type="ECO:0000313" key="1">
    <source>
        <dbReference type="EMBL" id="MDO8106053.1"/>
    </source>
</evidence>
<evidence type="ECO:0000313" key="2">
    <source>
        <dbReference type="Proteomes" id="UP001232536"/>
    </source>
</evidence>
<keyword evidence="2" id="KW-1185">Reference proteome</keyword>
<dbReference type="RefSeq" id="WP_304599746.1">
    <property type="nucleotide sequence ID" value="NZ_JAUQYO010000002.1"/>
</dbReference>
<dbReference type="EMBL" id="JAUQYP010000001">
    <property type="protein sequence ID" value="MDO8106053.1"/>
    <property type="molecule type" value="Genomic_DNA"/>
</dbReference>
<comment type="caution">
    <text evidence="1">The sequence shown here is derived from an EMBL/GenBank/DDBJ whole genome shotgun (WGS) entry which is preliminary data.</text>
</comment>
<sequence length="159" mass="17458">MAQHWYAFSATDDGVALLVDAVLRATRPHALLAEARAKDGLDPAAPADVVEAWTALTRRRHRGFEAVGSWLRRLAHLEVPVRVAHGDLEGWEQLAACAPWVDTVDVLKPGQLPIARIHDGGRTAVLTLPDAEGQQLAVEVAQAASVEQLPEPRPWYRWN</sequence>
<accession>A0ABT9D5J7</accession>